<dbReference type="AlphaFoldDB" id="A0A640W8Y8"/>
<gene>
    <name evidence="1" type="ORF">F0A16_20520</name>
</gene>
<evidence type="ECO:0008006" key="3">
    <source>
        <dbReference type="Google" id="ProtNLM"/>
    </source>
</evidence>
<proteinExistence type="predicted"/>
<dbReference type="Proteomes" id="UP000466024">
    <property type="component" value="Unassembled WGS sequence"/>
</dbReference>
<protein>
    <recommendedName>
        <fullName evidence="3">Helix-turn-helix domain-containing protein</fullName>
    </recommendedName>
</protein>
<evidence type="ECO:0000313" key="2">
    <source>
        <dbReference type="Proteomes" id="UP000466024"/>
    </source>
</evidence>
<dbReference type="RefSeq" id="WP_149437763.1">
    <property type="nucleotide sequence ID" value="NZ_VTPX01000021.1"/>
</dbReference>
<keyword evidence="2" id="KW-1185">Reference proteome</keyword>
<name>A0A640W8Y8_9GAMM</name>
<dbReference type="EMBL" id="VTPX01000021">
    <property type="protein sequence ID" value="KAA0015476.1"/>
    <property type="molecule type" value="Genomic_DNA"/>
</dbReference>
<organism evidence="1 2">
    <name type="scientific">Salinicola corii</name>
    <dbReference type="NCBI Taxonomy" id="2606937"/>
    <lineage>
        <taxon>Bacteria</taxon>
        <taxon>Pseudomonadati</taxon>
        <taxon>Pseudomonadota</taxon>
        <taxon>Gammaproteobacteria</taxon>
        <taxon>Oceanospirillales</taxon>
        <taxon>Halomonadaceae</taxon>
        <taxon>Salinicola</taxon>
    </lineage>
</organism>
<sequence>MDHYPTGGAGGVRPHLQETHTNEQIRAMASRLGVKRGKPFRRGEETKALIGDLEREYRTGRPDLKKLAARHNVDYYWLKHVAAKRGLATTKYRRWPPEVDTLIQQMDGTSPDVIYRRLKALGYCYPLSAVAQRQQQLGNSTTDSNLYTPRQLSEALGMTSDRINRWIDAGRLKVTRRSTHAGTPNTHRFISTKALRDFIIAHPGEIDLRRIVPAWQPWFIDMLTNKTADVGYVTAGTPEMRVA</sequence>
<reference evidence="1 2" key="1">
    <citation type="submission" date="2019-08" db="EMBL/GenBank/DDBJ databases">
        <title>Bioinformatics analysis of the strain L3 and L5.</title>
        <authorList>
            <person name="Li X."/>
        </authorList>
    </citation>
    <scope>NUCLEOTIDE SEQUENCE [LARGE SCALE GENOMIC DNA]</scope>
    <source>
        <strain evidence="1 2">L3</strain>
    </source>
</reference>
<evidence type="ECO:0000313" key="1">
    <source>
        <dbReference type="EMBL" id="KAA0015476.1"/>
    </source>
</evidence>
<comment type="caution">
    <text evidence="1">The sequence shown here is derived from an EMBL/GenBank/DDBJ whole genome shotgun (WGS) entry which is preliminary data.</text>
</comment>
<accession>A0A640W8Y8</accession>